<dbReference type="EMBL" id="JABBPG010000007">
    <property type="protein sequence ID" value="NOU52141.1"/>
    <property type="molecule type" value="Genomic_DNA"/>
</dbReference>
<keyword evidence="1" id="KW-0732">Signal</keyword>
<reference evidence="2 3" key="1">
    <citation type="submission" date="2020-04" db="EMBL/GenBank/DDBJ databases">
        <title>Pseudoalteromonas caenipelagi sp. nov., isolated from a tidal flat.</title>
        <authorList>
            <person name="Park S."/>
            <person name="Yoon J.-H."/>
        </authorList>
    </citation>
    <scope>NUCLEOTIDE SEQUENCE [LARGE SCALE GENOMIC DNA]</scope>
    <source>
        <strain evidence="2 3">JBTF-M23</strain>
    </source>
</reference>
<protein>
    <submittedName>
        <fullName evidence="2">Uncharacterized protein</fullName>
    </submittedName>
</protein>
<comment type="caution">
    <text evidence="2">The sequence shown here is derived from an EMBL/GenBank/DDBJ whole genome shotgun (WGS) entry which is preliminary data.</text>
</comment>
<dbReference type="AlphaFoldDB" id="A0A849VKA6"/>
<evidence type="ECO:0000313" key="3">
    <source>
        <dbReference type="Proteomes" id="UP000586305"/>
    </source>
</evidence>
<feature type="signal peptide" evidence="1">
    <location>
        <begin position="1"/>
        <end position="19"/>
    </location>
</feature>
<name>A0A849VKA6_9GAMM</name>
<evidence type="ECO:0000313" key="2">
    <source>
        <dbReference type="EMBL" id="NOU52141.1"/>
    </source>
</evidence>
<feature type="chain" id="PRO_5032700720" evidence="1">
    <location>
        <begin position="20"/>
        <end position="100"/>
    </location>
</feature>
<organism evidence="2 3">
    <name type="scientific">Pseudoalteromonas caenipelagi</name>
    <dbReference type="NCBI Taxonomy" id="2726988"/>
    <lineage>
        <taxon>Bacteria</taxon>
        <taxon>Pseudomonadati</taxon>
        <taxon>Pseudomonadota</taxon>
        <taxon>Gammaproteobacteria</taxon>
        <taxon>Alteromonadales</taxon>
        <taxon>Pseudoalteromonadaceae</taxon>
        <taxon>Pseudoalteromonas</taxon>
    </lineage>
</organism>
<gene>
    <name evidence="2" type="ORF">HG263_16550</name>
</gene>
<keyword evidence="3" id="KW-1185">Reference proteome</keyword>
<accession>A0A849VKA6</accession>
<dbReference type="RefSeq" id="WP_171627191.1">
    <property type="nucleotide sequence ID" value="NZ_JABBPG010000007.1"/>
</dbReference>
<proteinExistence type="predicted"/>
<sequence length="100" mass="11108">MKKLVLGASLALLSINAFAYKECTVETSRLYIGDDGHLWLQFINGGLANMKASDIDFEHTYSLLLAAQMADKKVTVRFKDDNAQCNSGTRSDIVGVWVHR</sequence>
<dbReference type="Proteomes" id="UP000586305">
    <property type="component" value="Unassembled WGS sequence"/>
</dbReference>
<evidence type="ECO:0000256" key="1">
    <source>
        <dbReference type="SAM" id="SignalP"/>
    </source>
</evidence>